<name>A0A1G9DUG4_9RHOB</name>
<dbReference type="EMBL" id="FNEK01000049">
    <property type="protein sequence ID" value="SDK67521.1"/>
    <property type="molecule type" value="Genomic_DNA"/>
</dbReference>
<reference evidence="2 3" key="1">
    <citation type="submission" date="2016-10" db="EMBL/GenBank/DDBJ databases">
        <authorList>
            <person name="de Groot N.N."/>
        </authorList>
    </citation>
    <scope>NUCLEOTIDE SEQUENCE [LARGE SCALE GENOMIC DNA]</scope>
    <source>
        <strain evidence="2 3">DSM 25294</strain>
    </source>
</reference>
<keyword evidence="3" id="KW-1185">Reference proteome</keyword>
<sequence length="92" mass="10043">MVSHGFCKKGEIADICIRHLDVAEAMTNRERAERVEAEENLDIPDTALRNSVVSKLVQALCNAKRKGCAPGRRATPSRCASLSVSPPRPADR</sequence>
<feature type="region of interest" description="Disordered" evidence="1">
    <location>
        <begin position="65"/>
        <end position="92"/>
    </location>
</feature>
<gene>
    <name evidence="2" type="ORF">SAMN04488026_104920</name>
</gene>
<dbReference type="Proteomes" id="UP000199382">
    <property type="component" value="Unassembled WGS sequence"/>
</dbReference>
<evidence type="ECO:0000256" key="1">
    <source>
        <dbReference type="SAM" id="MobiDB-lite"/>
    </source>
</evidence>
<protein>
    <submittedName>
        <fullName evidence="2">Uncharacterized protein</fullName>
    </submittedName>
</protein>
<dbReference type="AlphaFoldDB" id="A0A1G9DUG4"/>
<accession>A0A1G9DUG4</accession>
<evidence type="ECO:0000313" key="3">
    <source>
        <dbReference type="Proteomes" id="UP000199382"/>
    </source>
</evidence>
<evidence type="ECO:0000313" key="2">
    <source>
        <dbReference type="EMBL" id="SDK67521.1"/>
    </source>
</evidence>
<organism evidence="2 3">
    <name type="scientific">Aliiruegeria lutimaris</name>
    <dbReference type="NCBI Taxonomy" id="571298"/>
    <lineage>
        <taxon>Bacteria</taxon>
        <taxon>Pseudomonadati</taxon>
        <taxon>Pseudomonadota</taxon>
        <taxon>Alphaproteobacteria</taxon>
        <taxon>Rhodobacterales</taxon>
        <taxon>Roseobacteraceae</taxon>
        <taxon>Aliiruegeria</taxon>
    </lineage>
</organism>
<proteinExistence type="predicted"/>